<dbReference type="GO" id="GO:0000976">
    <property type="term" value="F:transcription cis-regulatory region binding"/>
    <property type="evidence" value="ECO:0007669"/>
    <property type="project" value="TreeGrafter"/>
</dbReference>
<dbReference type="InterPro" id="IPR046335">
    <property type="entry name" value="LacI/GalR-like_sensor"/>
</dbReference>
<gene>
    <name evidence="5" type="ORF">G4Z02_08495</name>
</gene>
<dbReference type="InterPro" id="IPR010982">
    <property type="entry name" value="Lambda_DNA-bd_dom_sf"/>
</dbReference>
<dbReference type="Proteomes" id="UP000514720">
    <property type="component" value="Chromosome"/>
</dbReference>
<dbReference type="CDD" id="cd01544">
    <property type="entry name" value="PBP1_GalR"/>
    <property type="match status" value="1"/>
</dbReference>
<dbReference type="InterPro" id="IPR000843">
    <property type="entry name" value="HTH_LacI"/>
</dbReference>
<feature type="domain" description="HTH lacI-type" evidence="4">
    <location>
        <begin position="2"/>
        <end position="58"/>
    </location>
</feature>
<dbReference type="SUPFAM" id="SSF47413">
    <property type="entry name" value="lambda repressor-like DNA-binding domains"/>
    <property type="match status" value="1"/>
</dbReference>
<dbReference type="CDD" id="cd01392">
    <property type="entry name" value="HTH_LacI"/>
    <property type="match status" value="1"/>
</dbReference>
<evidence type="ECO:0000313" key="5">
    <source>
        <dbReference type="EMBL" id="QMS85781.1"/>
    </source>
</evidence>
<evidence type="ECO:0000256" key="1">
    <source>
        <dbReference type="ARBA" id="ARBA00023015"/>
    </source>
</evidence>
<dbReference type="Pfam" id="PF13377">
    <property type="entry name" value="Peripla_BP_3"/>
    <property type="match status" value="1"/>
</dbReference>
<dbReference type="PRINTS" id="PR00036">
    <property type="entry name" value="HTHLACI"/>
</dbReference>
<dbReference type="RefSeq" id="WP_258877589.1">
    <property type="nucleotide sequence ID" value="NZ_CP048914.1"/>
</dbReference>
<dbReference type="PROSITE" id="PS00356">
    <property type="entry name" value="HTH_LACI_1"/>
    <property type="match status" value="1"/>
</dbReference>
<evidence type="ECO:0000256" key="2">
    <source>
        <dbReference type="ARBA" id="ARBA00023125"/>
    </source>
</evidence>
<keyword evidence="2 5" id="KW-0238">DNA-binding</keyword>
<dbReference type="Pfam" id="PF00356">
    <property type="entry name" value="LacI"/>
    <property type="match status" value="1"/>
</dbReference>
<dbReference type="PROSITE" id="PS50932">
    <property type="entry name" value="HTH_LACI_2"/>
    <property type="match status" value="1"/>
</dbReference>
<dbReference type="Gene3D" id="3.40.50.2300">
    <property type="match status" value="2"/>
</dbReference>
<keyword evidence="3" id="KW-0804">Transcription</keyword>
<reference evidence="5 6" key="1">
    <citation type="submission" date="2020-02" db="EMBL/GenBank/DDBJ databases">
        <authorList>
            <person name="Zheng R.K."/>
            <person name="Sun C.M."/>
        </authorList>
    </citation>
    <scope>NUCLEOTIDE SEQUENCE [LARGE SCALE GENOMIC DNA]</scope>
    <source>
        <strain evidence="6">zrk13</strain>
    </source>
</reference>
<proteinExistence type="predicted"/>
<dbReference type="SMART" id="SM00354">
    <property type="entry name" value="HTH_LACI"/>
    <property type="match status" value="1"/>
</dbReference>
<sequence length="334" mass="38430">MPTIRDIAKLANVSPATVSRVLNNDETLNVTNETKRRIFEVAEKLSYTKHKHSKRSKSNVKRIAVAHWYTVEQEVNDPYFISIRMGIQHECTENNIAFDILYNDDSLEYNLSKKNYHGVIILGRLPQETIDLIESLFDNIVFAHNVDTRFAYDSVQTDFRALTKDVLHYLMEQGHRKIGYIGGQEITPITLERHVDPRELEYQETMYRSNLYDSKYYKIGEYSIESGYRLANELIQETIHDLPTAIFCGNDSIAIGATRAIQEHGLQIPKDIAIFSVNDIPTLEYTSPSLSTVKIYSEFLGVTATKLLIEQMNNERELSVRVIIPYDLILRESA</sequence>
<name>A0A7L7KSI4_9MOLU</name>
<evidence type="ECO:0000256" key="3">
    <source>
        <dbReference type="ARBA" id="ARBA00023163"/>
    </source>
</evidence>
<accession>A0A7L7KSI4</accession>
<dbReference type="EMBL" id="CP048914">
    <property type="protein sequence ID" value="QMS85781.1"/>
    <property type="molecule type" value="Genomic_DNA"/>
</dbReference>
<dbReference type="PANTHER" id="PTHR30146">
    <property type="entry name" value="LACI-RELATED TRANSCRIPTIONAL REPRESSOR"/>
    <property type="match status" value="1"/>
</dbReference>
<evidence type="ECO:0000313" key="6">
    <source>
        <dbReference type="Proteomes" id="UP000514720"/>
    </source>
</evidence>
<protein>
    <submittedName>
        <fullName evidence="5">LacI family DNA-binding transcriptional regulator</fullName>
    </submittedName>
</protein>
<keyword evidence="1" id="KW-0805">Transcription regulation</keyword>
<dbReference type="KEGG" id="xcl:G4Z02_08495"/>
<keyword evidence="6" id="KW-1185">Reference proteome</keyword>
<dbReference type="InterPro" id="IPR028082">
    <property type="entry name" value="Peripla_BP_I"/>
</dbReference>
<dbReference type="AlphaFoldDB" id="A0A7L7KSI4"/>
<dbReference type="GO" id="GO:0003700">
    <property type="term" value="F:DNA-binding transcription factor activity"/>
    <property type="evidence" value="ECO:0007669"/>
    <property type="project" value="TreeGrafter"/>
</dbReference>
<dbReference type="SUPFAM" id="SSF53822">
    <property type="entry name" value="Periplasmic binding protein-like I"/>
    <property type="match status" value="1"/>
</dbReference>
<organism evidence="5 6">
    <name type="scientific">Candidatus Xianfuyuplasma coldseepsis</name>
    <dbReference type="NCBI Taxonomy" id="2782163"/>
    <lineage>
        <taxon>Bacteria</taxon>
        <taxon>Bacillati</taxon>
        <taxon>Mycoplasmatota</taxon>
        <taxon>Mollicutes</taxon>
        <taxon>Candidatus Izemoplasmatales</taxon>
        <taxon>Candidatus Izemoplasmataceae</taxon>
        <taxon>Candidatus Xianfuyuplasma</taxon>
    </lineage>
</organism>
<dbReference type="PANTHER" id="PTHR30146:SF149">
    <property type="entry name" value="HTH-TYPE TRANSCRIPTIONAL REGULATOR EBGR"/>
    <property type="match status" value="1"/>
</dbReference>
<dbReference type="Gene3D" id="1.10.260.40">
    <property type="entry name" value="lambda repressor-like DNA-binding domains"/>
    <property type="match status" value="1"/>
</dbReference>
<evidence type="ECO:0000259" key="4">
    <source>
        <dbReference type="PROSITE" id="PS50932"/>
    </source>
</evidence>